<protein>
    <submittedName>
        <fullName evidence="2">Uncharacterized protein</fullName>
    </submittedName>
</protein>
<keyword evidence="3" id="KW-1185">Reference proteome</keyword>
<dbReference type="AlphaFoldDB" id="A0A067FFM8"/>
<evidence type="ECO:0000256" key="1">
    <source>
        <dbReference type="SAM" id="MobiDB-lite"/>
    </source>
</evidence>
<organism evidence="2 3">
    <name type="scientific">Citrus sinensis</name>
    <name type="common">Sweet orange</name>
    <name type="synonym">Citrus aurantium var. sinensis</name>
    <dbReference type="NCBI Taxonomy" id="2711"/>
    <lineage>
        <taxon>Eukaryota</taxon>
        <taxon>Viridiplantae</taxon>
        <taxon>Streptophyta</taxon>
        <taxon>Embryophyta</taxon>
        <taxon>Tracheophyta</taxon>
        <taxon>Spermatophyta</taxon>
        <taxon>Magnoliopsida</taxon>
        <taxon>eudicotyledons</taxon>
        <taxon>Gunneridae</taxon>
        <taxon>Pentapetalae</taxon>
        <taxon>rosids</taxon>
        <taxon>malvids</taxon>
        <taxon>Sapindales</taxon>
        <taxon>Rutaceae</taxon>
        <taxon>Aurantioideae</taxon>
        <taxon>Citrus</taxon>
    </lineage>
</organism>
<name>A0A067FFM8_CITSI</name>
<dbReference type="PANTHER" id="PTHR34570">
    <property type="entry name" value="OS03G0593100 PROTEIN"/>
    <property type="match status" value="1"/>
</dbReference>
<dbReference type="PANTHER" id="PTHR34570:SF12">
    <property type="entry name" value="EXPRESSED PROTEIN"/>
    <property type="match status" value="1"/>
</dbReference>
<evidence type="ECO:0000313" key="2">
    <source>
        <dbReference type="EMBL" id="KDO62247.1"/>
    </source>
</evidence>
<sequence>MDRPSGKATIHSIALLQERFRQLQRAKEIRQKRELLQLFSASELLTLANEAPSRLLCFCEQTPPARPPLHGSFLHQPNKKSTRSDLQHTETPLLVNIYAADDIMQETNNYNDSHVDTSLHL</sequence>
<gene>
    <name evidence="2" type="ORF">CISIN_1g039775mg</name>
</gene>
<reference evidence="2 3" key="1">
    <citation type="submission" date="2014-04" db="EMBL/GenBank/DDBJ databases">
        <authorList>
            <consortium name="International Citrus Genome Consortium"/>
            <person name="Gmitter F."/>
            <person name="Chen C."/>
            <person name="Farmerie W."/>
            <person name="Harkins T."/>
            <person name="Desany B."/>
            <person name="Mohiuddin M."/>
            <person name="Kodira C."/>
            <person name="Borodovsky M."/>
            <person name="Lomsadze A."/>
            <person name="Burns P."/>
            <person name="Jenkins J."/>
            <person name="Prochnik S."/>
            <person name="Shu S."/>
            <person name="Chapman J."/>
            <person name="Pitluck S."/>
            <person name="Schmutz J."/>
            <person name="Rokhsar D."/>
        </authorList>
    </citation>
    <scope>NUCLEOTIDE SEQUENCE</scope>
</reference>
<proteinExistence type="predicted"/>
<feature type="region of interest" description="Disordered" evidence="1">
    <location>
        <begin position="68"/>
        <end position="87"/>
    </location>
</feature>
<accession>A0A067FFM8</accession>
<dbReference type="EMBL" id="KK784921">
    <property type="protein sequence ID" value="KDO62247.1"/>
    <property type="molecule type" value="Genomic_DNA"/>
</dbReference>
<dbReference type="Proteomes" id="UP000027120">
    <property type="component" value="Unassembled WGS sequence"/>
</dbReference>
<evidence type="ECO:0000313" key="3">
    <source>
        <dbReference type="Proteomes" id="UP000027120"/>
    </source>
</evidence>